<proteinExistence type="predicted"/>
<dbReference type="Proteomes" id="UP001239167">
    <property type="component" value="Unassembled WGS sequence"/>
</dbReference>
<protein>
    <submittedName>
        <fullName evidence="2">Uncharacterized protein</fullName>
    </submittedName>
</protein>
<feature type="signal peptide" evidence="1">
    <location>
        <begin position="1"/>
        <end position="21"/>
    </location>
</feature>
<sequence>MKRIFVLAMMFFSLFTLTAFAADVQQKGQSDLLQRSTGKIGVIIIGNADVKTSDFFDIISEAMVQSPTDIKKYTVDVGTNVQTEYQNYWLDKGFLDEQPLTKDIILDFVKYSGYDKVLFIIVKDPVIEKTERGSGSWGKETVRRASVEVKAYLADGDAVIKSIDVTKENNSSTSDLRAKRGAFKKNMEEIMANIKDSL</sequence>
<evidence type="ECO:0000313" key="3">
    <source>
        <dbReference type="Proteomes" id="UP001239167"/>
    </source>
</evidence>
<dbReference type="EMBL" id="JAUSUE010000003">
    <property type="protein sequence ID" value="MDQ0203006.1"/>
    <property type="molecule type" value="Genomic_DNA"/>
</dbReference>
<feature type="chain" id="PRO_5047374832" evidence="1">
    <location>
        <begin position="22"/>
        <end position="198"/>
    </location>
</feature>
<evidence type="ECO:0000256" key="1">
    <source>
        <dbReference type="SAM" id="SignalP"/>
    </source>
</evidence>
<name>A0ABT9Y5L3_9FIRM</name>
<keyword evidence="1" id="KW-0732">Signal</keyword>
<gene>
    <name evidence="2" type="ORF">J2S01_000702</name>
</gene>
<keyword evidence="3" id="KW-1185">Reference proteome</keyword>
<evidence type="ECO:0000313" key="2">
    <source>
        <dbReference type="EMBL" id="MDQ0203006.1"/>
    </source>
</evidence>
<accession>A0ABT9Y5L3</accession>
<comment type="caution">
    <text evidence="2">The sequence shown here is derived from an EMBL/GenBank/DDBJ whole genome shotgun (WGS) entry which is preliminary data.</text>
</comment>
<reference evidence="2 3" key="1">
    <citation type="submission" date="2023-07" db="EMBL/GenBank/DDBJ databases">
        <title>Genomic Encyclopedia of Type Strains, Phase IV (KMG-IV): sequencing the most valuable type-strain genomes for metagenomic binning, comparative biology and taxonomic classification.</title>
        <authorList>
            <person name="Goeker M."/>
        </authorList>
    </citation>
    <scope>NUCLEOTIDE SEQUENCE [LARGE SCALE GENOMIC DNA]</scope>
    <source>
        <strain evidence="2 3">DSM 16980</strain>
    </source>
</reference>
<dbReference type="RefSeq" id="WP_196605782.1">
    <property type="nucleotide sequence ID" value="NZ_CP116940.1"/>
</dbReference>
<organism evidence="2 3">
    <name type="scientific">Pectinatus haikarae</name>
    <dbReference type="NCBI Taxonomy" id="349096"/>
    <lineage>
        <taxon>Bacteria</taxon>
        <taxon>Bacillati</taxon>
        <taxon>Bacillota</taxon>
        <taxon>Negativicutes</taxon>
        <taxon>Selenomonadales</taxon>
        <taxon>Selenomonadaceae</taxon>
        <taxon>Pectinatus</taxon>
    </lineage>
</organism>